<evidence type="ECO:0000313" key="10">
    <source>
        <dbReference type="EMBL" id="KAB0398711.1"/>
    </source>
</evidence>
<comment type="subcellular location">
    <subcellularLocation>
        <location evidence="1">Membrane</location>
        <topology evidence="1">Multi-pass membrane protein</topology>
    </subcellularLocation>
</comment>
<proteinExistence type="inferred from homology"/>
<dbReference type="InterPro" id="IPR018108">
    <property type="entry name" value="MCP_transmembrane"/>
</dbReference>
<dbReference type="SUPFAM" id="SSF103506">
    <property type="entry name" value="Mitochondrial carrier"/>
    <property type="match status" value="1"/>
</dbReference>
<keyword evidence="5" id="KW-0677">Repeat</keyword>
<dbReference type="EMBL" id="SGJD01001711">
    <property type="protein sequence ID" value="KAB0398711.1"/>
    <property type="molecule type" value="Genomic_DNA"/>
</dbReference>
<keyword evidence="4 8" id="KW-0812">Transmembrane</keyword>
<gene>
    <name evidence="10" type="ORF">E2I00_018917</name>
</gene>
<evidence type="ECO:0000313" key="11">
    <source>
        <dbReference type="Proteomes" id="UP000437017"/>
    </source>
</evidence>
<reference evidence="10 11" key="1">
    <citation type="journal article" date="2019" name="PLoS ONE">
        <title>Genomic analyses reveal an absence of contemporary introgressive admixture between fin whales and blue whales, despite known hybrids.</title>
        <authorList>
            <person name="Westbury M.V."/>
            <person name="Petersen B."/>
            <person name="Lorenzen E.D."/>
        </authorList>
    </citation>
    <scope>NUCLEOTIDE SEQUENCE [LARGE SCALE GENOMIC DNA]</scope>
    <source>
        <strain evidence="10">FinWhale-01</strain>
    </source>
</reference>
<name>A0A643CEQ8_BALPH</name>
<evidence type="ECO:0000256" key="7">
    <source>
        <dbReference type="ARBA" id="ARBA00023136"/>
    </source>
</evidence>
<dbReference type="InterPro" id="IPR050391">
    <property type="entry name" value="Mito_Metabolite_Transporter"/>
</dbReference>
<evidence type="ECO:0000256" key="9">
    <source>
        <dbReference type="RuleBase" id="RU000488"/>
    </source>
</evidence>
<keyword evidence="7 8" id="KW-0472">Membrane</keyword>
<evidence type="ECO:0000256" key="3">
    <source>
        <dbReference type="ARBA" id="ARBA00022448"/>
    </source>
</evidence>
<dbReference type="PROSITE" id="PS50920">
    <property type="entry name" value="SOLCAR"/>
    <property type="match status" value="1"/>
</dbReference>
<evidence type="ECO:0000256" key="4">
    <source>
        <dbReference type="ARBA" id="ARBA00022692"/>
    </source>
</evidence>
<organism evidence="10 11">
    <name type="scientific">Balaenoptera physalus</name>
    <name type="common">Fin whale</name>
    <name type="synonym">Balaena physalus</name>
    <dbReference type="NCBI Taxonomy" id="9770"/>
    <lineage>
        <taxon>Eukaryota</taxon>
        <taxon>Metazoa</taxon>
        <taxon>Chordata</taxon>
        <taxon>Craniata</taxon>
        <taxon>Vertebrata</taxon>
        <taxon>Euteleostomi</taxon>
        <taxon>Mammalia</taxon>
        <taxon>Eutheria</taxon>
        <taxon>Laurasiatheria</taxon>
        <taxon>Artiodactyla</taxon>
        <taxon>Whippomorpha</taxon>
        <taxon>Cetacea</taxon>
        <taxon>Mysticeti</taxon>
        <taxon>Balaenopteridae</taxon>
        <taxon>Balaenoptera</taxon>
    </lineage>
</organism>
<evidence type="ECO:0000256" key="2">
    <source>
        <dbReference type="ARBA" id="ARBA00006375"/>
    </source>
</evidence>
<dbReference type="GO" id="GO:0016020">
    <property type="term" value="C:membrane"/>
    <property type="evidence" value="ECO:0007669"/>
    <property type="project" value="UniProtKB-SubCell"/>
</dbReference>
<keyword evidence="3 9" id="KW-0813">Transport</keyword>
<keyword evidence="11" id="KW-1185">Reference proteome</keyword>
<comment type="caution">
    <text evidence="10">The sequence shown here is derived from an EMBL/GenBank/DDBJ whole genome shotgun (WGS) entry which is preliminary data.</text>
</comment>
<dbReference type="Pfam" id="PF00153">
    <property type="entry name" value="Mito_carr"/>
    <property type="match status" value="2"/>
</dbReference>
<evidence type="ECO:0000256" key="6">
    <source>
        <dbReference type="ARBA" id="ARBA00022989"/>
    </source>
</evidence>
<accession>A0A643CEQ8</accession>
<comment type="similarity">
    <text evidence="2 9">Belongs to the mitochondrial carrier (TC 2.A.29) family.</text>
</comment>
<dbReference type="AlphaFoldDB" id="A0A643CEQ8"/>
<sequence>MKSLQVSAPGFAQRKLPPFLGAKVTAVVKNFAFTEGPLEVLGDREAVHEDEDPLGDVPADFDDREIRDPLVGIPWANSGSRRGTGIYYQSHIRCQQDATTTKKSVHVAISMQTYICLYGRIHVKPQTGLNCTDIKTCSTEKWSLGFSLARRKNPVGGHASVNKGEGTAVSMSALNWKPFVYGGLASITAECGKEPSGEAESNNMSLFADETLLINVVCGILSGVVSSTIANPTDVLKIRMQAQNSTLQGGMIGNFIHIYQQEGTRGLWKGVSLTAQRAAIVVGVELPVYDLTKKHLILSGLMGDTVYTHFLSSFTCGLAGALASNPVDVARTRMMNQSVPQGGRCPGYTGSLDCLLQGQLVTAGPLLSSLSSSSSIQE</sequence>
<dbReference type="OrthoDB" id="756301at2759"/>
<evidence type="ECO:0000256" key="8">
    <source>
        <dbReference type="PROSITE-ProRule" id="PRU00282"/>
    </source>
</evidence>
<dbReference type="Gene3D" id="1.50.40.10">
    <property type="entry name" value="Mitochondrial carrier domain"/>
    <property type="match status" value="1"/>
</dbReference>
<protein>
    <submittedName>
        <fullName evidence="10">Uncharacterized protein</fullName>
    </submittedName>
</protein>
<dbReference type="InterPro" id="IPR023395">
    <property type="entry name" value="MCP_dom_sf"/>
</dbReference>
<keyword evidence="6" id="KW-1133">Transmembrane helix</keyword>
<feature type="repeat" description="Solcar" evidence="8">
    <location>
        <begin position="210"/>
        <end position="295"/>
    </location>
</feature>
<dbReference type="Proteomes" id="UP000437017">
    <property type="component" value="Unassembled WGS sequence"/>
</dbReference>
<dbReference type="PANTHER" id="PTHR45618">
    <property type="entry name" value="MITOCHONDRIAL DICARBOXYLATE CARRIER-RELATED"/>
    <property type="match status" value="1"/>
</dbReference>
<evidence type="ECO:0000256" key="1">
    <source>
        <dbReference type="ARBA" id="ARBA00004141"/>
    </source>
</evidence>
<evidence type="ECO:0000256" key="5">
    <source>
        <dbReference type="ARBA" id="ARBA00022737"/>
    </source>
</evidence>